<sequence>MAKLYHSPPALLPKGTRKYVELAGSKSFLAIDEEKDFINVRNIFDELSLGEYWRDTKISSQIEKLTIKHEDAEALYDSNILVERIISTLDDIMSKGLIFLGIASFEGNAFETSVFDEMDLAWEDQETLMNLYNKSRMQEVFPDVRKGLVDSNEYVECNWFGTASKYFTLPGKKNLNEIAAMLYPYSGNVSGIVAVAQGAANFIILTDSFLKSNSTDTGEIRIDIDNLNQMFHLVEKGVLATPISWFKIDFGLKSLEVLTGWDEIKDLEQIKKVQDRYLEYHKNLIKQKKKTIENILDEDLGRIIDISCMTEEEIESDLSECMATLNTLNEMQLSSQEISLLYKPPKVLFSYGDLKRAAIFGAMSLLSIDIGSNILCVADLRMNLSWGEYVYDEFYKKIDDDSFLNLEGDKDFIELENPLQLRDIYSKSFQDIMHGGEIFLGLLELESNAFEFSLFQELDIGEQDLETLQQFYQDKSEVKLPSLKDGHVQIRWFGDGKEYFTFINHDCIGIYDLADIICSDPAYDNKYATGIVCFDSDSTYFFILNNNFKKNSNVIDEEALEIMYHKLLKSDMAPLCWFKITLGLESLKKHAFWKQASQFSTLGIILQNYKKYLMGLTIIKEKEKKYRIY</sequence>
<dbReference type="RefSeq" id="WP_147662390.1">
    <property type="nucleotide sequence ID" value="NZ_CP042905.2"/>
</dbReference>
<evidence type="ECO:0000313" key="2">
    <source>
        <dbReference type="Proteomes" id="UP000321408"/>
    </source>
</evidence>
<dbReference type="Proteomes" id="UP000321408">
    <property type="component" value="Chromosome"/>
</dbReference>
<gene>
    <name evidence="1" type="ORF">DSAG12_01307</name>
</gene>
<protein>
    <submittedName>
        <fullName evidence="1">Uncharacterized protein</fullName>
    </submittedName>
</protein>
<keyword evidence="2" id="KW-1185">Reference proteome</keyword>
<name>A0A5B9D8Y8_9ARCH</name>
<dbReference type="GeneID" id="41329300"/>
<reference evidence="1 2" key="1">
    <citation type="journal article" date="2020" name="Nature">
        <title>Isolation of an archaeon at the prokaryote-eukaryote interface.</title>
        <authorList>
            <person name="Imachi H."/>
            <person name="Nobu M.K."/>
            <person name="Nakahara N."/>
            <person name="Morono Y."/>
            <person name="Ogawara M."/>
            <person name="Takaki Y."/>
            <person name="Takano Y."/>
            <person name="Uematsu K."/>
            <person name="Ikuta T."/>
            <person name="Ito M."/>
            <person name="Matsui Y."/>
            <person name="Miyazaki M."/>
            <person name="Murata K."/>
            <person name="Saito Y."/>
            <person name="Sakai S."/>
            <person name="Song C."/>
            <person name="Tasumi E."/>
            <person name="Yamanaka Y."/>
            <person name="Yamaguchi T."/>
            <person name="Kamagata Y."/>
            <person name="Tamaki H."/>
            <person name="Takai K."/>
        </authorList>
    </citation>
    <scope>NUCLEOTIDE SEQUENCE [LARGE SCALE GENOMIC DNA]</scope>
    <source>
        <strain evidence="1 2">MK-D1</strain>
    </source>
</reference>
<proteinExistence type="predicted"/>
<reference evidence="1 2" key="2">
    <citation type="journal article" date="2024" name="Int. J. Syst. Evol. Microbiol.">
        <title>Promethearchaeum syntrophicum gen. nov., sp. nov., an anaerobic, obligately syntrophic archaeon, the first isolate of the lineage 'Asgard' archaea, and proposal of the new archaeal phylum Promethearchaeota phyl. nov. and kingdom Promethearchaeati regn. nov.</title>
        <authorList>
            <person name="Imachi H."/>
            <person name="Nobu M.K."/>
            <person name="Kato S."/>
            <person name="Takaki Y."/>
            <person name="Miyazaki M."/>
            <person name="Miyata M."/>
            <person name="Ogawara M."/>
            <person name="Saito Y."/>
            <person name="Sakai S."/>
            <person name="Tahara Y.O."/>
            <person name="Takano Y."/>
            <person name="Tasumi E."/>
            <person name="Uematsu K."/>
            <person name="Yoshimura T."/>
            <person name="Itoh T."/>
            <person name="Ohkuma M."/>
            <person name="Takai K."/>
        </authorList>
    </citation>
    <scope>NUCLEOTIDE SEQUENCE [LARGE SCALE GENOMIC DNA]</scope>
    <source>
        <strain evidence="1 2">MK-D1</strain>
    </source>
</reference>
<accession>A0A5B9D8Y8</accession>
<dbReference type="EMBL" id="CP042905">
    <property type="protein sequence ID" value="QEE15481.1"/>
    <property type="molecule type" value="Genomic_DNA"/>
</dbReference>
<dbReference type="KEGG" id="psyt:DSAG12_01307"/>
<dbReference type="AlphaFoldDB" id="A0A5B9D8Y8"/>
<organism evidence="1 2">
    <name type="scientific">Promethearchaeum syntrophicum</name>
    <dbReference type="NCBI Taxonomy" id="2594042"/>
    <lineage>
        <taxon>Archaea</taxon>
        <taxon>Promethearchaeati</taxon>
        <taxon>Promethearchaeota</taxon>
        <taxon>Promethearchaeia</taxon>
        <taxon>Promethearchaeales</taxon>
        <taxon>Promethearchaeaceae</taxon>
        <taxon>Promethearchaeum</taxon>
    </lineage>
</organism>
<evidence type="ECO:0000313" key="1">
    <source>
        <dbReference type="EMBL" id="QEE15481.1"/>
    </source>
</evidence>